<dbReference type="Proteomes" id="UP001501417">
    <property type="component" value="Unassembled WGS sequence"/>
</dbReference>
<reference evidence="2" key="1">
    <citation type="journal article" date="2019" name="Int. J. Syst. Evol. Microbiol.">
        <title>The Global Catalogue of Microorganisms (GCM) 10K type strain sequencing project: providing services to taxonomists for standard genome sequencing and annotation.</title>
        <authorList>
            <consortium name="The Broad Institute Genomics Platform"/>
            <consortium name="The Broad Institute Genome Sequencing Center for Infectious Disease"/>
            <person name="Wu L."/>
            <person name="Ma J."/>
        </authorList>
    </citation>
    <scope>NUCLEOTIDE SEQUENCE [LARGE SCALE GENOMIC DNA]</scope>
    <source>
        <strain evidence="2">JCM 17782</strain>
    </source>
</reference>
<sequence length="136" mass="14254">MLADVVLAAAAATVAPAARADMPIGNYELQTARDPSHSWVWIVNRCLGIPECVHVSGVPRPNGGAAPYEGDASMVNGVHVLTIDVPGGYSCLGYTIDMHDTYSWDPITLTGSVDSTFPAGCGSQPPGTYTFTLARM</sequence>
<gene>
    <name evidence="1" type="ORF">GCM10023161_42110</name>
</gene>
<protein>
    <submittedName>
        <fullName evidence="1">Uncharacterized protein</fullName>
    </submittedName>
</protein>
<proteinExistence type="predicted"/>
<comment type="caution">
    <text evidence="1">The sequence shown here is derived from an EMBL/GenBank/DDBJ whole genome shotgun (WGS) entry which is preliminary data.</text>
</comment>
<dbReference type="EMBL" id="BAABGF010000044">
    <property type="protein sequence ID" value="GAA4293582.1"/>
    <property type="molecule type" value="Genomic_DNA"/>
</dbReference>
<evidence type="ECO:0000313" key="2">
    <source>
        <dbReference type="Proteomes" id="UP001501417"/>
    </source>
</evidence>
<organism evidence="1 2">
    <name type="scientific">Mycobacterium paraffinicum</name>
    <dbReference type="NCBI Taxonomy" id="53378"/>
    <lineage>
        <taxon>Bacteria</taxon>
        <taxon>Bacillati</taxon>
        <taxon>Actinomycetota</taxon>
        <taxon>Actinomycetes</taxon>
        <taxon>Mycobacteriales</taxon>
        <taxon>Mycobacteriaceae</taxon>
        <taxon>Mycobacterium</taxon>
    </lineage>
</organism>
<keyword evidence="2" id="KW-1185">Reference proteome</keyword>
<name>A0ABP8F2T0_9MYCO</name>
<accession>A0ABP8F2T0</accession>
<evidence type="ECO:0000313" key="1">
    <source>
        <dbReference type="EMBL" id="GAA4293582.1"/>
    </source>
</evidence>